<dbReference type="GO" id="GO:0034599">
    <property type="term" value="P:cellular response to oxidative stress"/>
    <property type="evidence" value="ECO:0007669"/>
    <property type="project" value="TreeGrafter"/>
</dbReference>
<dbReference type="EMBL" id="JAMD01000002">
    <property type="protein sequence ID" value="KEJ96916.1"/>
    <property type="molecule type" value="Genomic_DNA"/>
</dbReference>
<dbReference type="PANTHER" id="PTHR11592:SF78">
    <property type="entry name" value="GLUTATHIONE PEROXIDASE"/>
    <property type="match status" value="1"/>
</dbReference>
<dbReference type="InterPro" id="IPR029759">
    <property type="entry name" value="GPX_AS"/>
</dbReference>
<comment type="caution">
    <text evidence="7">The sequence shown here is derived from an EMBL/GenBank/DDBJ whole genome shotgun (WGS) entry which is preliminary data.</text>
</comment>
<dbReference type="CDD" id="cd00340">
    <property type="entry name" value="GSH_Peroxidase"/>
    <property type="match status" value="1"/>
</dbReference>
<keyword evidence="3 5" id="KW-0560">Oxidoreductase</keyword>
<evidence type="ECO:0000313" key="7">
    <source>
        <dbReference type="EMBL" id="KEJ96916.1"/>
    </source>
</evidence>
<keyword evidence="8" id="KW-1185">Reference proteome</keyword>
<dbReference type="PROSITE" id="PS51355">
    <property type="entry name" value="GLUTATHIONE_PEROXID_3"/>
    <property type="match status" value="1"/>
</dbReference>
<proteinExistence type="inferred from homology"/>
<dbReference type="PANTHER" id="PTHR11592">
    <property type="entry name" value="GLUTATHIONE PEROXIDASE"/>
    <property type="match status" value="1"/>
</dbReference>
<gene>
    <name evidence="7" type="ORF">SUH3_09065</name>
</gene>
<dbReference type="InterPro" id="IPR000889">
    <property type="entry name" value="Glutathione_peroxidase"/>
</dbReference>
<dbReference type="PRINTS" id="PR01011">
    <property type="entry name" value="GLUTPROXDASE"/>
</dbReference>
<name>A0A073J5D8_9RHOB</name>
<feature type="active site" evidence="4">
    <location>
        <position position="57"/>
    </location>
</feature>
<reference evidence="7 8" key="1">
    <citation type="submission" date="2014-01" db="EMBL/GenBank/DDBJ databases">
        <title>Sulfitobacter sp. H3 (MCCC 1A00686) Genome Sequencing.</title>
        <authorList>
            <person name="Lai Q."/>
            <person name="Hong Z."/>
        </authorList>
    </citation>
    <scope>NUCLEOTIDE SEQUENCE [LARGE SCALE GENOMIC DNA]</scope>
    <source>
        <strain evidence="7 8">H3</strain>
    </source>
</reference>
<evidence type="ECO:0000256" key="4">
    <source>
        <dbReference type="PIRSR" id="PIRSR000303-1"/>
    </source>
</evidence>
<sequence length="177" mass="19429">MKRLVHMFAALFASLAFGTAAFAGVSGQRFSSIDGGQLAMDDWAGRPVLVVNTASQCAYTPQYTELQTLYDRYRARGLVVLAVPSDDFRQELDSAAEVKEFCELTFGLDLPMTDITHVRGADAHPFYAQVRRETGFEPKWNFQKVLIGPDGEVVATWGSGTKPLSEPVVHAIEGLLD</sequence>
<evidence type="ECO:0000256" key="5">
    <source>
        <dbReference type="RuleBase" id="RU000499"/>
    </source>
</evidence>
<dbReference type="Proteomes" id="UP000027746">
    <property type="component" value="Unassembled WGS sequence"/>
</dbReference>
<organism evidence="7 8">
    <name type="scientific">Pseudosulfitobacter pseudonitzschiae</name>
    <dbReference type="NCBI Taxonomy" id="1402135"/>
    <lineage>
        <taxon>Bacteria</taxon>
        <taxon>Pseudomonadati</taxon>
        <taxon>Pseudomonadota</taxon>
        <taxon>Alphaproteobacteria</taxon>
        <taxon>Rhodobacterales</taxon>
        <taxon>Roseobacteraceae</taxon>
        <taxon>Pseudosulfitobacter</taxon>
    </lineage>
</organism>
<dbReference type="PIRSF" id="PIRSF000303">
    <property type="entry name" value="Glutathion_perox"/>
    <property type="match status" value="1"/>
</dbReference>
<keyword evidence="2 5" id="KW-0575">Peroxidase</keyword>
<evidence type="ECO:0000256" key="2">
    <source>
        <dbReference type="ARBA" id="ARBA00022559"/>
    </source>
</evidence>
<evidence type="ECO:0000313" key="8">
    <source>
        <dbReference type="Proteomes" id="UP000027746"/>
    </source>
</evidence>
<dbReference type="AlphaFoldDB" id="A0A073J5D8"/>
<evidence type="ECO:0000256" key="6">
    <source>
        <dbReference type="SAM" id="SignalP"/>
    </source>
</evidence>
<dbReference type="SUPFAM" id="SSF52833">
    <property type="entry name" value="Thioredoxin-like"/>
    <property type="match status" value="1"/>
</dbReference>
<dbReference type="OrthoDB" id="9785502at2"/>
<evidence type="ECO:0000256" key="3">
    <source>
        <dbReference type="ARBA" id="ARBA00023002"/>
    </source>
</evidence>
<comment type="similarity">
    <text evidence="1 5">Belongs to the glutathione peroxidase family.</text>
</comment>
<dbReference type="Gene3D" id="3.40.30.10">
    <property type="entry name" value="Glutaredoxin"/>
    <property type="match status" value="1"/>
</dbReference>
<evidence type="ECO:0000256" key="1">
    <source>
        <dbReference type="ARBA" id="ARBA00006926"/>
    </source>
</evidence>
<dbReference type="PROSITE" id="PS00460">
    <property type="entry name" value="GLUTATHIONE_PEROXID_1"/>
    <property type="match status" value="1"/>
</dbReference>
<feature type="chain" id="PRO_5001690329" description="Glutathione peroxidase" evidence="6">
    <location>
        <begin position="24"/>
        <end position="177"/>
    </location>
</feature>
<dbReference type="GeneID" id="68868236"/>
<dbReference type="RefSeq" id="WP_037922367.1">
    <property type="nucleotide sequence ID" value="NZ_CP054599.1"/>
</dbReference>
<protein>
    <recommendedName>
        <fullName evidence="5">Glutathione peroxidase</fullName>
    </recommendedName>
</protein>
<dbReference type="InterPro" id="IPR036249">
    <property type="entry name" value="Thioredoxin-like_sf"/>
</dbReference>
<feature type="signal peptide" evidence="6">
    <location>
        <begin position="1"/>
        <end position="23"/>
    </location>
</feature>
<keyword evidence="6" id="KW-0732">Signal</keyword>
<dbReference type="GO" id="GO:0004601">
    <property type="term" value="F:peroxidase activity"/>
    <property type="evidence" value="ECO:0007669"/>
    <property type="project" value="UniProtKB-KW"/>
</dbReference>
<dbReference type="Pfam" id="PF00255">
    <property type="entry name" value="GSHPx"/>
    <property type="match status" value="1"/>
</dbReference>
<accession>A0A073J5D8</accession>